<organism evidence="3 4">
    <name type="scientific">Pseudomonas helleri</name>
    <dbReference type="NCBI Taxonomy" id="1608996"/>
    <lineage>
        <taxon>Bacteria</taxon>
        <taxon>Pseudomonadati</taxon>
        <taxon>Pseudomonadota</taxon>
        <taxon>Gammaproteobacteria</taxon>
        <taxon>Pseudomonadales</taxon>
        <taxon>Pseudomonadaceae</taxon>
        <taxon>Pseudomonas</taxon>
    </lineage>
</organism>
<name>A0A7X1XGB9_9PSED</name>
<dbReference type="InterPro" id="IPR011335">
    <property type="entry name" value="Restrct_endonuc-II-like"/>
</dbReference>
<evidence type="ECO:0000313" key="4">
    <source>
        <dbReference type="Proteomes" id="UP000489190"/>
    </source>
</evidence>
<gene>
    <name evidence="3" type="ORF">GHO39_18080</name>
</gene>
<dbReference type="AlphaFoldDB" id="A0A7X1XGB9"/>
<evidence type="ECO:0000259" key="2">
    <source>
        <dbReference type="Pfam" id="PF04471"/>
    </source>
</evidence>
<accession>A0A7X1XGB9</accession>
<sequence>MAIFLAEQTTFPDLRNWEDSAIKIQHASKAVAELKALLASQTEQVRSEREREAVKAKAREEREVAQRQRTSLSELMKRLDDLAPQMGTAPGGYAFQDWFYDFLVFAEIEHRRPYNTGGRQIDGSITIDGTTYLVELKFTADQAGGPDIDVFRGKVESKADNTMGLFVSMAGYSSVAVREASGRKSTLLLLDASHMYLILTSGMQCLDVVRRVRRHASQTGEAYLPVSSFGG</sequence>
<feature type="coiled-coil region" evidence="1">
    <location>
        <begin position="24"/>
        <end position="75"/>
    </location>
</feature>
<dbReference type="SUPFAM" id="SSF52980">
    <property type="entry name" value="Restriction endonuclease-like"/>
    <property type="match status" value="1"/>
</dbReference>
<reference evidence="3 4" key="1">
    <citation type="submission" date="2019-10" db="EMBL/GenBank/DDBJ databases">
        <title>Evaluation of single-gene subtyping targets for Pseudomonas.</title>
        <authorList>
            <person name="Reichler S.J."/>
            <person name="Orsi R.H."/>
            <person name="Wiedmann M."/>
            <person name="Martin N.H."/>
            <person name="Murphy S.I."/>
        </authorList>
    </citation>
    <scope>NUCLEOTIDE SEQUENCE [LARGE SCALE GENOMIC DNA]</scope>
    <source>
        <strain evidence="3 4">FSL R10-3254</strain>
    </source>
</reference>
<keyword evidence="1" id="KW-0175">Coiled coil</keyword>
<evidence type="ECO:0000313" key="3">
    <source>
        <dbReference type="EMBL" id="MQT91030.1"/>
    </source>
</evidence>
<dbReference type="Pfam" id="PF04471">
    <property type="entry name" value="Mrr_cat"/>
    <property type="match status" value="1"/>
</dbReference>
<dbReference type="Proteomes" id="UP000489190">
    <property type="component" value="Unassembled WGS sequence"/>
</dbReference>
<proteinExistence type="predicted"/>
<dbReference type="InterPro" id="IPR007560">
    <property type="entry name" value="Restrct_endonuc_IV_Mrr"/>
</dbReference>
<feature type="domain" description="Restriction endonuclease type IV Mrr" evidence="2">
    <location>
        <begin position="94"/>
        <end position="192"/>
    </location>
</feature>
<protein>
    <recommendedName>
        <fullName evidence="2">Restriction endonuclease type IV Mrr domain-containing protein</fullName>
    </recommendedName>
</protein>
<dbReference type="EMBL" id="WIWI01000051">
    <property type="protein sequence ID" value="MQT91030.1"/>
    <property type="molecule type" value="Genomic_DNA"/>
</dbReference>
<comment type="caution">
    <text evidence="3">The sequence shown here is derived from an EMBL/GenBank/DDBJ whole genome shotgun (WGS) entry which is preliminary data.</text>
</comment>
<evidence type="ECO:0000256" key="1">
    <source>
        <dbReference type="SAM" id="Coils"/>
    </source>
</evidence>